<dbReference type="PROSITE" id="PS51257">
    <property type="entry name" value="PROKAR_LIPOPROTEIN"/>
    <property type="match status" value="1"/>
</dbReference>
<name>A0ABY7QJY4_9FLAO</name>
<sequence>MKKIIYYIIILIIFTGCISRKHISSSQDSNIKSVIENKQLNVLYRGIENYLTIHVPNSDSIQVSGTGVKKKNENNYSVTPSVGISMEITVTGFFKGKKSIDKREFRILHLDKPFTSIGNRIEQITLSKEKLADSRIKFFIPQLVINLPNVEKFQYQINNEKPAINYGEEFNESAKEKIFKMKSGDYMIIDELSFNTEFQNSCLKEVTKLTVYIK</sequence>
<protein>
    <submittedName>
        <fullName evidence="2">GldM family protein</fullName>
    </submittedName>
</protein>
<dbReference type="EMBL" id="CP115859">
    <property type="protein sequence ID" value="WBV59444.1"/>
    <property type="molecule type" value="Genomic_DNA"/>
</dbReference>
<reference evidence="2 3" key="1">
    <citation type="submission" date="2023-01" db="EMBL/GenBank/DDBJ databases">
        <title>Complete genome of Chryseobacterium camelliae VAN22-5A.</title>
        <authorList>
            <person name="Zong G."/>
            <person name="Cao G."/>
        </authorList>
    </citation>
    <scope>NUCLEOTIDE SEQUENCE [LARGE SCALE GENOMIC DNA]</scope>
    <source>
        <strain evidence="2 3">VAN22-5A</strain>
    </source>
</reference>
<feature type="domain" description="Gliding motility-associated protein GldM second immunoglobulin-like" evidence="1">
    <location>
        <begin position="35"/>
        <end position="107"/>
    </location>
</feature>
<evidence type="ECO:0000259" key="1">
    <source>
        <dbReference type="Pfam" id="PF21602"/>
    </source>
</evidence>
<gene>
    <name evidence="2" type="ORF">PFY12_10280</name>
</gene>
<keyword evidence="3" id="KW-1185">Reference proteome</keyword>
<accession>A0ABY7QJY4</accession>
<dbReference type="RefSeq" id="WP_271147834.1">
    <property type="nucleotide sequence ID" value="NZ_CP115859.1"/>
</dbReference>
<dbReference type="Proteomes" id="UP001210978">
    <property type="component" value="Chromosome"/>
</dbReference>
<evidence type="ECO:0000313" key="3">
    <source>
        <dbReference type="Proteomes" id="UP001210978"/>
    </source>
</evidence>
<evidence type="ECO:0000313" key="2">
    <source>
        <dbReference type="EMBL" id="WBV59444.1"/>
    </source>
</evidence>
<proteinExistence type="predicted"/>
<dbReference type="InterPro" id="IPR048406">
    <property type="entry name" value="GldM_Ig-like-2"/>
</dbReference>
<organism evidence="2 3">
    <name type="scientific">Chryseobacterium camelliae</name>
    <dbReference type="NCBI Taxonomy" id="1265445"/>
    <lineage>
        <taxon>Bacteria</taxon>
        <taxon>Pseudomonadati</taxon>
        <taxon>Bacteroidota</taxon>
        <taxon>Flavobacteriia</taxon>
        <taxon>Flavobacteriales</taxon>
        <taxon>Weeksellaceae</taxon>
        <taxon>Chryseobacterium group</taxon>
        <taxon>Chryseobacterium</taxon>
    </lineage>
</organism>
<dbReference type="Pfam" id="PF21602">
    <property type="entry name" value="GldM_3rd"/>
    <property type="match status" value="1"/>
</dbReference>